<dbReference type="PANTHER" id="PTHR10407">
    <property type="entry name" value="HUNTINGTIN INTERACTING PROTEIN 1"/>
    <property type="match status" value="1"/>
</dbReference>
<dbReference type="InterPro" id="IPR011417">
    <property type="entry name" value="ANTH_dom"/>
</dbReference>
<dbReference type="InterPro" id="IPR030224">
    <property type="entry name" value="Sla2_fam"/>
</dbReference>
<dbReference type="GO" id="GO:0007015">
    <property type="term" value="P:actin filament organization"/>
    <property type="evidence" value="ECO:0007669"/>
    <property type="project" value="TreeGrafter"/>
</dbReference>
<dbReference type="GO" id="GO:0030136">
    <property type="term" value="C:clathrin-coated vesicle"/>
    <property type="evidence" value="ECO:0007669"/>
    <property type="project" value="TreeGrafter"/>
</dbReference>
<dbReference type="GO" id="GO:0035615">
    <property type="term" value="F:clathrin adaptor activity"/>
    <property type="evidence" value="ECO:0007669"/>
    <property type="project" value="TreeGrafter"/>
</dbReference>
<name>A0A1E3NDU4_9ASCO</name>
<feature type="coiled-coil region" evidence="1">
    <location>
        <begin position="214"/>
        <end position="309"/>
    </location>
</feature>
<evidence type="ECO:0000259" key="2">
    <source>
        <dbReference type="Pfam" id="PF07651"/>
    </source>
</evidence>
<dbReference type="AlphaFoldDB" id="A0A1E3NDU4"/>
<dbReference type="GO" id="GO:0048268">
    <property type="term" value="P:clathrin coat assembly"/>
    <property type="evidence" value="ECO:0007669"/>
    <property type="project" value="TreeGrafter"/>
</dbReference>
<feature type="coiled-coil region" evidence="1">
    <location>
        <begin position="98"/>
        <end position="189"/>
    </location>
</feature>
<dbReference type="RefSeq" id="XP_019015397.1">
    <property type="nucleotide sequence ID" value="XM_019162111.1"/>
</dbReference>
<dbReference type="Proteomes" id="UP000094455">
    <property type="component" value="Unassembled WGS sequence"/>
</dbReference>
<keyword evidence="4" id="KW-1185">Reference proteome</keyword>
<dbReference type="STRING" id="763406.A0A1E3NDU4"/>
<evidence type="ECO:0000313" key="4">
    <source>
        <dbReference type="Proteomes" id="UP000094455"/>
    </source>
</evidence>
<proteinExistence type="predicted"/>
<dbReference type="GO" id="GO:0043325">
    <property type="term" value="F:phosphatidylinositol-3,4-bisphosphate binding"/>
    <property type="evidence" value="ECO:0007669"/>
    <property type="project" value="TreeGrafter"/>
</dbReference>
<dbReference type="PANTHER" id="PTHR10407:SF15">
    <property type="entry name" value="HUNTINGTIN INTERACTING PROTEIN 1"/>
    <property type="match status" value="1"/>
</dbReference>
<evidence type="ECO:0000313" key="3">
    <source>
        <dbReference type="EMBL" id="ODQ44284.1"/>
    </source>
</evidence>
<accession>A0A1E3NDU4</accession>
<feature type="domain" description="AP180 N-terminal homology (ANTH)" evidence="2">
    <location>
        <begin position="1"/>
        <end position="72"/>
    </location>
</feature>
<evidence type="ECO:0000256" key="1">
    <source>
        <dbReference type="SAM" id="Coils"/>
    </source>
</evidence>
<dbReference type="GO" id="GO:0006897">
    <property type="term" value="P:endocytosis"/>
    <property type="evidence" value="ECO:0007669"/>
    <property type="project" value="InterPro"/>
</dbReference>
<sequence length="310" mass="35815">ETYGIYKFLISMLRGLYRSSDSVEALEPLRAKFDEQHDRLYDFYAQCTAVRYLSTLITIPKLPFDAPTLADEQKSVSPLIEQGIVQTPADYANEQQKRNSEAQQLAQQQLLLDQAQRQAQGRVAELERDILALKGQYDSDQLMLRSYDEKLQVLETELRTTSETAGEQLAAKEQQLTFLQEQIDYWKNKYESLAKLYSQLRAEHLDLLAKSKKIQQKAASAQEAVERRERMEREMKAKNVELADLIKERDRAKLELERVKTGSKGQFESLQLAKDELEQKLATLERAQSANLTAVFNQHKNEVEQLQQKL</sequence>
<protein>
    <recommendedName>
        <fullName evidence="2">AP180 N-terminal homology (ANTH) domain-containing protein</fullName>
    </recommendedName>
</protein>
<dbReference type="GO" id="GO:0051015">
    <property type="term" value="F:actin filament binding"/>
    <property type="evidence" value="ECO:0007669"/>
    <property type="project" value="TreeGrafter"/>
</dbReference>
<organism evidence="3 4">
    <name type="scientific">Pichia membranifaciens NRRL Y-2026</name>
    <dbReference type="NCBI Taxonomy" id="763406"/>
    <lineage>
        <taxon>Eukaryota</taxon>
        <taxon>Fungi</taxon>
        <taxon>Dikarya</taxon>
        <taxon>Ascomycota</taxon>
        <taxon>Saccharomycotina</taxon>
        <taxon>Pichiomycetes</taxon>
        <taxon>Pichiales</taxon>
        <taxon>Pichiaceae</taxon>
        <taxon>Pichia</taxon>
    </lineage>
</organism>
<dbReference type="GO" id="GO:0080025">
    <property type="term" value="F:phosphatidylinositol-3,5-bisphosphate binding"/>
    <property type="evidence" value="ECO:0007669"/>
    <property type="project" value="TreeGrafter"/>
</dbReference>
<dbReference type="GO" id="GO:0032051">
    <property type="term" value="F:clathrin light chain binding"/>
    <property type="evidence" value="ECO:0007669"/>
    <property type="project" value="TreeGrafter"/>
</dbReference>
<dbReference type="OrthoDB" id="10262320at2759"/>
<dbReference type="Pfam" id="PF07651">
    <property type="entry name" value="ANTH"/>
    <property type="match status" value="1"/>
</dbReference>
<dbReference type="EMBL" id="KV454008">
    <property type="protein sequence ID" value="ODQ44284.1"/>
    <property type="molecule type" value="Genomic_DNA"/>
</dbReference>
<feature type="non-terminal residue" evidence="3">
    <location>
        <position position="1"/>
    </location>
</feature>
<feature type="non-terminal residue" evidence="3">
    <location>
        <position position="310"/>
    </location>
</feature>
<gene>
    <name evidence="3" type="ORF">PICMEDRAFT_19292</name>
</gene>
<keyword evidence="1" id="KW-0175">Coiled coil</keyword>
<reference evidence="3 4" key="1">
    <citation type="journal article" date="2016" name="Proc. Natl. Acad. Sci. U.S.A.">
        <title>Comparative genomics of biotechnologically important yeasts.</title>
        <authorList>
            <person name="Riley R."/>
            <person name="Haridas S."/>
            <person name="Wolfe K.H."/>
            <person name="Lopes M.R."/>
            <person name="Hittinger C.T."/>
            <person name="Goeker M."/>
            <person name="Salamov A.A."/>
            <person name="Wisecaver J.H."/>
            <person name="Long T.M."/>
            <person name="Calvey C.H."/>
            <person name="Aerts A.L."/>
            <person name="Barry K.W."/>
            <person name="Choi C."/>
            <person name="Clum A."/>
            <person name="Coughlan A.Y."/>
            <person name="Deshpande S."/>
            <person name="Douglass A.P."/>
            <person name="Hanson S.J."/>
            <person name="Klenk H.-P."/>
            <person name="LaButti K.M."/>
            <person name="Lapidus A."/>
            <person name="Lindquist E.A."/>
            <person name="Lipzen A.M."/>
            <person name="Meier-Kolthoff J.P."/>
            <person name="Ohm R.A."/>
            <person name="Otillar R.P."/>
            <person name="Pangilinan J.L."/>
            <person name="Peng Y."/>
            <person name="Rokas A."/>
            <person name="Rosa C.A."/>
            <person name="Scheuner C."/>
            <person name="Sibirny A.A."/>
            <person name="Slot J.C."/>
            <person name="Stielow J.B."/>
            <person name="Sun H."/>
            <person name="Kurtzman C.P."/>
            <person name="Blackwell M."/>
            <person name="Grigoriev I.V."/>
            <person name="Jeffries T.W."/>
        </authorList>
    </citation>
    <scope>NUCLEOTIDE SEQUENCE [LARGE SCALE GENOMIC DNA]</scope>
    <source>
        <strain evidence="3 4">NRRL Y-2026</strain>
    </source>
</reference>
<dbReference type="GeneID" id="30178798"/>
<dbReference type="GO" id="GO:0030479">
    <property type="term" value="C:actin cortical patch"/>
    <property type="evidence" value="ECO:0007669"/>
    <property type="project" value="TreeGrafter"/>
</dbReference>